<feature type="transmembrane region" description="Helical" evidence="8">
    <location>
        <begin position="106"/>
        <end position="124"/>
    </location>
</feature>
<accession>A0A8D8NJY7</accession>
<evidence type="ECO:0000256" key="4">
    <source>
        <dbReference type="ARBA" id="ARBA00022989"/>
    </source>
</evidence>
<feature type="transmembrane region" description="Helical" evidence="8">
    <location>
        <begin position="278"/>
        <end position="296"/>
    </location>
</feature>
<feature type="transmembrane region" description="Helical" evidence="8">
    <location>
        <begin position="34"/>
        <end position="55"/>
    </location>
</feature>
<dbReference type="InterPro" id="IPR004299">
    <property type="entry name" value="MBOAT_fam"/>
</dbReference>
<keyword evidence="6 9" id="KW-0012">Acyltransferase</keyword>
<keyword evidence="3 8" id="KW-0812">Transmembrane</keyword>
<keyword evidence="5 8" id="KW-0472">Membrane</keyword>
<dbReference type="GO" id="GO:0030258">
    <property type="term" value="P:lipid modification"/>
    <property type="evidence" value="ECO:0007669"/>
    <property type="project" value="TreeGrafter"/>
</dbReference>
<dbReference type="AlphaFoldDB" id="A0A8D8NJY7"/>
<feature type="transmembrane region" description="Helical" evidence="8">
    <location>
        <begin position="390"/>
        <end position="408"/>
    </location>
</feature>
<feature type="transmembrane region" description="Helical" evidence="8">
    <location>
        <begin position="247"/>
        <end position="266"/>
    </location>
</feature>
<evidence type="ECO:0000256" key="7">
    <source>
        <dbReference type="SAM" id="MobiDB-lite"/>
    </source>
</evidence>
<dbReference type="InterPro" id="IPR049941">
    <property type="entry name" value="LPLAT_7/PORCN-like"/>
</dbReference>
<evidence type="ECO:0000256" key="5">
    <source>
        <dbReference type="ARBA" id="ARBA00023136"/>
    </source>
</evidence>
<feature type="compositionally biased region" description="Basic residues" evidence="7">
    <location>
        <begin position="637"/>
        <end position="646"/>
    </location>
</feature>
<evidence type="ECO:0000256" key="6">
    <source>
        <dbReference type="ARBA" id="ARBA00023315"/>
    </source>
</evidence>
<dbReference type="PANTHER" id="PTHR13906">
    <property type="entry name" value="PORCUPINE"/>
    <property type="match status" value="1"/>
</dbReference>
<feature type="region of interest" description="Disordered" evidence="7">
    <location>
        <begin position="486"/>
        <end position="521"/>
    </location>
</feature>
<dbReference type="PANTHER" id="PTHR13906:SF4">
    <property type="entry name" value="LYSOPHOSPHOLIPID ACYLTRANSFERASE 6"/>
    <property type="match status" value="1"/>
</dbReference>
<feature type="compositionally biased region" description="Basic and acidic residues" evidence="7">
    <location>
        <begin position="627"/>
        <end position="636"/>
    </location>
</feature>
<feature type="transmembrane region" description="Helical" evidence="8">
    <location>
        <begin position="67"/>
        <end position="86"/>
    </location>
</feature>
<organism evidence="9">
    <name type="scientific">Culex pipiens</name>
    <name type="common">House mosquito</name>
    <dbReference type="NCBI Taxonomy" id="7175"/>
    <lineage>
        <taxon>Eukaryota</taxon>
        <taxon>Metazoa</taxon>
        <taxon>Ecdysozoa</taxon>
        <taxon>Arthropoda</taxon>
        <taxon>Hexapoda</taxon>
        <taxon>Insecta</taxon>
        <taxon>Pterygota</taxon>
        <taxon>Neoptera</taxon>
        <taxon>Endopterygota</taxon>
        <taxon>Diptera</taxon>
        <taxon>Nematocera</taxon>
        <taxon>Culicoidea</taxon>
        <taxon>Culicidae</taxon>
        <taxon>Culicinae</taxon>
        <taxon>Culicini</taxon>
        <taxon>Culex</taxon>
        <taxon>Culex</taxon>
    </lineage>
</organism>
<keyword evidence="2 9" id="KW-0808">Transferase</keyword>
<dbReference type="EMBL" id="HBUE01278821">
    <property type="protein sequence ID" value="CAG6567940.1"/>
    <property type="molecule type" value="Transcribed_RNA"/>
</dbReference>
<feature type="transmembrane region" description="Helical" evidence="8">
    <location>
        <begin position="428"/>
        <end position="450"/>
    </location>
</feature>
<dbReference type="GO" id="GO:0016020">
    <property type="term" value="C:membrane"/>
    <property type="evidence" value="ECO:0007669"/>
    <property type="project" value="UniProtKB-SubCell"/>
</dbReference>
<evidence type="ECO:0000256" key="1">
    <source>
        <dbReference type="ARBA" id="ARBA00004141"/>
    </source>
</evidence>
<sequence>MEQQIENIVGSNAYYDGSRVFAWLANLCGLSVDLVNFLITQFLALILASVFRSYLHPSKVTASTRHAIGLVIGLFFGYFCFGQQAIHIAGLPAVCYVVIRTQNPQIVQRLVMVVALAYLSCIHLHRQYYDYGSYSLDITGPLMIITQKVTSLAFSIHDGFTRDIKDLTASQQQHAIQKLPSALEFFSYTLHFQGLLAGPLIFYKDYIDFIEGYHILKQTAATNQAKYEIEKKVVHEPSPVKAVVRKVIASLVCALIFIKFATIYPIKAMKDDGFIGESGFMYSFWYMMMATTAVRFKYYFAWLMADAICNCSGFGFNGYERDGVTPRWDMVSNIDVWAFEFGTNFRNCINAWNTGTNRWLRMVVFERVPKRFGTVLTFSLSALWHGFYPGYYITFATGAFIVMAGRVARRLFRDHFQRTPFSRASYDVLTCLVTRVFMGYTTFPFVLLEFKASLRMYLNVFMCLHLVAAITVFILTKFVPRDGERARKGVRSSNEATADVAAGSPPEGCSTADKNGMTTNGNALTTATAAAAVTPLVNGKDHPKREPIAAATTTTVTSKTDRESDNLSNLIKEKIEQETRNIKEQIDKTVTGFVELKDDLMRMNENNEIFISAESLRKRQTAATKAAEAHHNGSTDHHHHNNHLPSRHLPGAVDGFLKKEIDALNALSTQVNVLPAVLSNGHAK</sequence>
<evidence type="ECO:0000256" key="2">
    <source>
        <dbReference type="ARBA" id="ARBA00022679"/>
    </source>
</evidence>
<dbReference type="EMBL" id="HBUE01173354">
    <property type="protein sequence ID" value="CAG6516441.1"/>
    <property type="molecule type" value="Transcribed_RNA"/>
</dbReference>
<comment type="subcellular location">
    <subcellularLocation>
        <location evidence="1">Membrane</location>
        <topology evidence="1">Multi-pass membrane protein</topology>
    </subcellularLocation>
</comment>
<dbReference type="EMBL" id="HBUE01173353">
    <property type="protein sequence ID" value="CAG6516440.1"/>
    <property type="molecule type" value="Transcribed_RNA"/>
</dbReference>
<dbReference type="Pfam" id="PF03062">
    <property type="entry name" value="MBOAT"/>
    <property type="match status" value="1"/>
</dbReference>
<name>A0A8D8NJY7_CULPI</name>
<feature type="transmembrane region" description="Helical" evidence="8">
    <location>
        <begin position="456"/>
        <end position="479"/>
    </location>
</feature>
<evidence type="ECO:0000256" key="3">
    <source>
        <dbReference type="ARBA" id="ARBA00022692"/>
    </source>
</evidence>
<evidence type="ECO:0000313" key="9">
    <source>
        <dbReference type="EMBL" id="CAG6567939.1"/>
    </source>
</evidence>
<dbReference type="EMBL" id="HBUE01278820">
    <property type="protein sequence ID" value="CAG6567939.1"/>
    <property type="molecule type" value="Transcribed_RNA"/>
</dbReference>
<proteinExistence type="predicted"/>
<protein>
    <submittedName>
        <fullName evidence="9">Membrane-bound O-acyltransferase domain-containing protein 2</fullName>
    </submittedName>
</protein>
<evidence type="ECO:0000256" key="8">
    <source>
        <dbReference type="SAM" id="Phobius"/>
    </source>
</evidence>
<keyword evidence="4 8" id="KW-1133">Transmembrane helix</keyword>
<reference evidence="9" key="1">
    <citation type="submission" date="2021-05" db="EMBL/GenBank/DDBJ databases">
        <authorList>
            <person name="Alioto T."/>
            <person name="Alioto T."/>
            <person name="Gomez Garrido J."/>
        </authorList>
    </citation>
    <scope>NUCLEOTIDE SEQUENCE</scope>
</reference>
<dbReference type="GO" id="GO:0016746">
    <property type="term" value="F:acyltransferase activity"/>
    <property type="evidence" value="ECO:0007669"/>
    <property type="project" value="UniProtKB-KW"/>
</dbReference>
<feature type="region of interest" description="Disordered" evidence="7">
    <location>
        <begin position="621"/>
        <end position="651"/>
    </location>
</feature>